<feature type="domain" description="Cyclin-like" evidence="3">
    <location>
        <begin position="163"/>
        <end position="245"/>
    </location>
</feature>
<organism evidence="4 5">
    <name type="scientific">Plasmopara halstedii</name>
    <name type="common">Downy mildew of sunflower</name>
    <dbReference type="NCBI Taxonomy" id="4781"/>
    <lineage>
        <taxon>Eukaryota</taxon>
        <taxon>Sar</taxon>
        <taxon>Stramenopiles</taxon>
        <taxon>Oomycota</taxon>
        <taxon>Peronosporomycetes</taxon>
        <taxon>Peronosporales</taxon>
        <taxon>Peronosporaceae</taxon>
        <taxon>Plasmopara</taxon>
    </lineage>
</organism>
<dbReference type="CDD" id="cd20532">
    <property type="entry name" value="CYCLIN_CCNL_rpt1"/>
    <property type="match status" value="1"/>
</dbReference>
<dbReference type="OMA" id="AMNFAND"/>
<dbReference type="SUPFAM" id="SSF47954">
    <property type="entry name" value="Cyclin-like"/>
    <property type="match status" value="2"/>
</dbReference>
<evidence type="ECO:0000313" key="5">
    <source>
        <dbReference type="Proteomes" id="UP000054928"/>
    </source>
</evidence>
<proteinExistence type="inferred from homology"/>
<feature type="compositionally biased region" description="Polar residues" evidence="2">
    <location>
        <begin position="312"/>
        <end position="331"/>
    </location>
</feature>
<accession>A0A0P1B0R9</accession>
<comment type="similarity">
    <text evidence="1">Belongs to the cyclin family.</text>
</comment>
<dbReference type="PANTHER" id="PTHR10026">
    <property type="entry name" value="CYCLIN"/>
    <property type="match status" value="1"/>
</dbReference>
<dbReference type="Pfam" id="PF21797">
    <property type="entry name" value="CycT2-like_C"/>
    <property type="match status" value="1"/>
</dbReference>
<dbReference type="Pfam" id="PF00134">
    <property type="entry name" value="Cyclin_N"/>
    <property type="match status" value="1"/>
</dbReference>
<dbReference type="AlphaFoldDB" id="A0A0P1B0R9"/>
<protein>
    <submittedName>
        <fullName evidence="4">Ania-6a type cyclin</fullName>
    </submittedName>
</protein>
<evidence type="ECO:0000313" key="4">
    <source>
        <dbReference type="EMBL" id="CEG47564.1"/>
    </source>
</evidence>
<reference evidence="5" key="1">
    <citation type="submission" date="2014-09" db="EMBL/GenBank/DDBJ databases">
        <authorList>
            <person name="Sharma Rahul"/>
            <person name="Thines Marco"/>
        </authorList>
    </citation>
    <scope>NUCLEOTIDE SEQUENCE [LARGE SCALE GENOMIC DNA]</scope>
</reference>
<dbReference type="InterPro" id="IPR006671">
    <property type="entry name" value="Cyclin_N"/>
</dbReference>
<feature type="domain" description="Cyclin-like" evidence="3">
    <location>
        <begin position="41"/>
        <end position="126"/>
    </location>
</feature>
<sequence length="390" mass="44383">METKPVPVCVLLPTPSLARSPSLEDGVPPAVERMHRSFGCELIQEAGVLLRLPQVVMATAQTLLQRFFYRKSLRQFDAFRVAVSCLFLAAKVEEKPKRIKDVVSVFYAMYRRRKWHCSTVAQQLVDLDGATFSQWRMWLIMVERQVLIDLGFSIYSITEHPHKYVLYYVKVLDGRSALAQQAWGYINDSLRTDLCVRYKAQAIACAAIFLASRFLKVALPENPPWYKLFDVNKSQLYAVSIVIMGLYKQEKLQWVEPLTEANPFEVDDQPMKEEEEIEEVAMVDRIGKDSAASIQPLVLEKSMKTLPFAPKQTVTEEQSKSKSSTGTSERCSRWDNSLFASHRNLSLISKIKPLSNFERGTSLASDVLTGARTLAHHMAKTMAMGITFWE</sequence>
<dbReference type="InterPro" id="IPR036915">
    <property type="entry name" value="Cyclin-like_sf"/>
</dbReference>
<evidence type="ECO:0000256" key="1">
    <source>
        <dbReference type="RuleBase" id="RU000383"/>
    </source>
</evidence>
<dbReference type="RefSeq" id="XP_024583933.1">
    <property type="nucleotide sequence ID" value="XM_024718544.1"/>
</dbReference>
<dbReference type="OrthoDB" id="10264655at2759"/>
<dbReference type="Proteomes" id="UP000054928">
    <property type="component" value="Unassembled WGS sequence"/>
</dbReference>
<dbReference type="InterPro" id="IPR013763">
    <property type="entry name" value="Cyclin-like_dom"/>
</dbReference>
<dbReference type="GO" id="GO:0016538">
    <property type="term" value="F:cyclin-dependent protein serine/threonine kinase regulator activity"/>
    <property type="evidence" value="ECO:0007669"/>
    <property type="project" value="InterPro"/>
</dbReference>
<keyword evidence="5" id="KW-1185">Reference proteome</keyword>
<feature type="region of interest" description="Disordered" evidence="2">
    <location>
        <begin position="310"/>
        <end position="331"/>
    </location>
</feature>
<dbReference type="SMART" id="SM00385">
    <property type="entry name" value="CYCLIN"/>
    <property type="match status" value="2"/>
</dbReference>
<dbReference type="GeneID" id="36399487"/>
<keyword evidence="1" id="KW-0195">Cyclin</keyword>
<dbReference type="GO" id="GO:0006357">
    <property type="term" value="P:regulation of transcription by RNA polymerase II"/>
    <property type="evidence" value="ECO:0007669"/>
    <property type="project" value="InterPro"/>
</dbReference>
<dbReference type="STRING" id="4781.A0A0P1B0R9"/>
<dbReference type="EMBL" id="CCYD01002589">
    <property type="protein sequence ID" value="CEG47564.1"/>
    <property type="molecule type" value="Genomic_DNA"/>
</dbReference>
<dbReference type="PIRSF" id="PIRSF036580">
    <property type="entry name" value="Cyclin_L"/>
    <property type="match status" value="1"/>
</dbReference>
<dbReference type="InterPro" id="IPR043198">
    <property type="entry name" value="Cyclin/Ssn8"/>
</dbReference>
<dbReference type="FunFam" id="1.10.472.10:FF:000031">
    <property type="entry name" value="cyclin-L1-1-like isoform X1"/>
    <property type="match status" value="1"/>
</dbReference>
<dbReference type="CDD" id="cd20533">
    <property type="entry name" value="CYCLIN_CCNL_rpt2"/>
    <property type="match status" value="1"/>
</dbReference>
<dbReference type="Gene3D" id="1.10.472.10">
    <property type="entry name" value="Cyclin-like"/>
    <property type="match status" value="2"/>
</dbReference>
<evidence type="ECO:0000259" key="3">
    <source>
        <dbReference type="SMART" id="SM00385"/>
    </source>
</evidence>
<evidence type="ECO:0000256" key="2">
    <source>
        <dbReference type="SAM" id="MobiDB-lite"/>
    </source>
</evidence>
<name>A0A0P1B0R9_PLAHL</name>